<name>A0AC60P047_IXOPE</name>
<accession>A0AC60P047</accession>
<comment type="caution">
    <text evidence="1">The sequence shown here is derived from an EMBL/GenBank/DDBJ whole genome shotgun (WGS) entry which is preliminary data.</text>
</comment>
<dbReference type="Proteomes" id="UP000805193">
    <property type="component" value="Unassembled WGS sequence"/>
</dbReference>
<proteinExistence type="predicted"/>
<reference evidence="1 2" key="1">
    <citation type="journal article" date="2020" name="Cell">
        <title>Large-Scale Comparative Analyses of Tick Genomes Elucidate Their Genetic Diversity and Vector Capacities.</title>
        <authorList>
            <consortium name="Tick Genome and Microbiome Consortium (TIGMIC)"/>
            <person name="Jia N."/>
            <person name="Wang J."/>
            <person name="Shi W."/>
            <person name="Du L."/>
            <person name="Sun Y."/>
            <person name="Zhan W."/>
            <person name="Jiang J.F."/>
            <person name="Wang Q."/>
            <person name="Zhang B."/>
            <person name="Ji P."/>
            <person name="Bell-Sakyi L."/>
            <person name="Cui X.M."/>
            <person name="Yuan T.T."/>
            <person name="Jiang B.G."/>
            <person name="Yang W.F."/>
            <person name="Lam T.T."/>
            <person name="Chang Q.C."/>
            <person name="Ding S.J."/>
            <person name="Wang X.J."/>
            <person name="Zhu J.G."/>
            <person name="Ruan X.D."/>
            <person name="Zhao L."/>
            <person name="Wei J.T."/>
            <person name="Ye R.Z."/>
            <person name="Que T.C."/>
            <person name="Du C.H."/>
            <person name="Zhou Y.H."/>
            <person name="Cheng J.X."/>
            <person name="Dai P.F."/>
            <person name="Guo W.B."/>
            <person name="Han X.H."/>
            <person name="Huang E.J."/>
            <person name="Li L.F."/>
            <person name="Wei W."/>
            <person name="Gao Y.C."/>
            <person name="Liu J.Z."/>
            <person name="Shao H.Z."/>
            <person name="Wang X."/>
            <person name="Wang C.C."/>
            <person name="Yang T.C."/>
            <person name="Huo Q.B."/>
            <person name="Li W."/>
            <person name="Chen H.Y."/>
            <person name="Chen S.E."/>
            <person name="Zhou L.G."/>
            <person name="Ni X.B."/>
            <person name="Tian J.H."/>
            <person name="Sheng Y."/>
            <person name="Liu T."/>
            <person name="Pan Y.S."/>
            <person name="Xia L.Y."/>
            <person name="Li J."/>
            <person name="Zhao F."/>
            <person name="Cao W.C."/>
        </authorList>
    </citation>
    <scope>NUCLEOTIDE SEQUENCE [LARGE SCALE GENOMIC DNA]</scope>
    <source>
        <strain evidence="1">Iper-2018</strain>
    </source>
</reference>
<sequence length="143" mass="15593">MDVIEVRREPCRGTPKFRRLQAAAAAPSAVQRKRTSGCGSDRSLSSPPVKQLRFDNCCSDAFVWEIEEAPKEPTFGKVGHPPKSPGGEPRFEDTFVRVPHRLAAPAAFSWLSSHLCRALGDGPVVDEKSALCCDSAAVSMRVR</sequence>
<gene>
    <name evidence="1" type="ORF">HPB47_010188</name>
</gene>
<evidence type="ECO:0000313" key="2">
    <source>
        <dbReference type="Proteomes" id="UP000805193"/>
    </source>
</evidence>
<keyword evidence="2" id="KW-1185">Reference proteome</keyword>
<protein>
    <submittedName>
        <fullName evidence="1">Uncharacterized protein</fullName>
    </submittedName>
</protein>
<evidence type="ECO:0000313" key="1">
    <source>
        <dbReference type="EMBL" id="KAG0412670.1"/>
    </source>
</evidence>
<dbReference type="EMBL" id="JABSTQ010011331">
    <property type="protein sequence ID" value="KAG0412670.1"/>
    <property type="molecule type" value="Genomic_DNA"/>
</dbReference>
<organism evidence="1 2">
    <name type="scientific">Ixodes persulcatus</name>
    <name type="common">Taiga tick</name>
    <dbReference type="NCBI Taxonomy" id="34615"/>
    <lineage>
        <taxon>Eukaryota</taxon>
        <taxon>Metazoa</taxon>
        <taxon>Ecdysozoa</taxon>
        <taxon>Arthropoda</taxon>
        <taxon>Chelicerata</taxon>
        <taxon>Arachnida</taxon>
        <taxon>Acari</taxon>
        <taxon>Parasitiformes</taxon>
        <taxon>Ixodida</taxon>
        <taxon>Ixodoidea</taxon>
        <taxon>Ixodidae</taxon>
        <taxon>Ixodinae</taxon>
        <taxon>Ixodes</taxon>
    </lineage>
</organism>